<sequence length="58" mass="7069">MSLMTAKQKHTKEQVIELFNQADMDEKQIEQIVSEWRWRRENAKTSRILHQCRMRLPA</sequence>
<dbReference type="EMBL" id="ABKJEP030000003">
    <property type="protein sequence ID" value="EMO9455242.1"/>
    <property type="molecule type" value="Genomic_DNA"/>
</dbReference>
<dbReference type="Proteomes" id="UP001076655">
    <property type="component" value="Unassembled WGS sequence"/>
</dbReference>
<accession>A0A1M7K4D1</accession>
<reference evidence="3" key="2">
    <citation type="submission" date="2023-02" db="EMBL/GenBank/DDBJ databases">
        <title>Detection, antimicrobial susceptibility and genomic characterization of NDM-producing species of Morganellaceae, Yersiniaceae, and Enterobacteriaceae other than Klebsiella.</title>
        <authorList>
            <person name="Camargo C.H."/>
            <person name="Sacchi C.T."/>
            <person name="Campos K.R."/>
        </authorList>
    </citation>
    <scope>NUCLEOTIDE SEQUENCE</scope>
    <source>
        <strain evidence="3">1189_21</strain>
    </source>
</reference>
<proteinExistence type="predicted"/>
<name>A0A1M7K4D1_MORMO</name>
<dbReference type="GeneID" id="93362280"/>
<evidence type="ECO:0000313" key="3">
    <source>
        <dbReference type="EMBL" id="MDS0898859.1"/>
    </source>
</evidence>
<gene>
    <name evidence="2" type="ORF">N0392_03310</name>
    <name evidence="3" type="ORF">OSC06_12830</name>
    <name evidence="1" type="ORF">PN925_000572</name>
</gene>
<reference evidence="1" key="3">
    <citation type="submission" date="2024-02" db="EMBL/GenBank/DDBJ databases">
        <authorList>
            <consortium name="Clinical and Environmental Microbiology Branch: Whole genome sequencing antimicrobial resistance pathogens in the healthcare setting"/>
        </authorList>
    </citation>
    <scope>NUCLEOTIDE SEQUENCE</scope>
    <source>
        <strain evidence="1">2023KU-00017</strain>
    </source>
</reference>
<dbReference type="EMBL" id="JAPNMI010000002">
    <property type="protein sequence ID" value="MCY0788717.1"/>
    <property type="molecule type" value="Genomic_DNA"/>
</dbReference>
<comment type="caution">
    <text evidence="2">The sequence shown here is derived from an EMBL/GenBank/DDBJ whole genome shotgun (WGS) entry which is preliminary data.</text>
</comment>
<organism evidence="2 4">
    <name type="scientific">Morganella morganii</name>
    <name type="common">Proteus morganii</name>
    <dbReference type="NCBI Taxonomy" id="582"/>
    <lineage>
        <taxon>Bacteria</taxon>
        <taxon>Pseudomonadati</taxon>
        <taxon>Pseudomonadota</taxon>
        <taxon>Gammaproteobacteria</taxon>
        <taxon>Enterobacterales</taxon>
        <taxon>Morganellaceae</taxon>
        <taxon>Morganella</taxon>
    </lineage>
</organism>
<protein>
    <submittedName>
        <fullName evidence="2">Uncharacterized protein</fullName>
    </submittedName>
</protein>
<dbReference type="AlphaFoldDB" id="A0A1M7K4D1"/>
<dbReference type="RefSeq" id="WP_004240098.1">
    <property type="nucleotide sequence ID" value="NZ_ABGYJJ040000001.1"/>
</dbReference>
<evidence type="ECO:0000313" key="1">
    <source>
        <dbReference type="EMBL" id="EMO9455242.1"/>
    </source>
</evidence>
<evidence type="ECO:0000313" key="2">
    <source>
        <dbReference type="EMBL" id="MCY0788717.1"/>
    </source>
</evidence>
<evidence type="ECO:0000313" key="4">
    <source>
        <dbReference type="Proteomes" id="UP001076655"/>
    </source>
</evidence>
<dbReference type="EMBL" id="JAPKIY010000019">
    <property type="protein sequence ID" value="MDS0898859.1"/>
    <property type="molecule type" value="Genomic_DNA"/>
</dbReference>
<reference evidence="2" key="1">
    <citation type="submission" date="2022-08" db="EMBL/GenBank/DDBJ databases">
        <authorList>
            <person name="Dale J.L."/>
        </authorList>
    </citation>
    <scope>NUCLEOTIDE SEQUENCE</scope>
    <source>
        <strain evidence="2">2022EL-00758</strain>
    </source>
</reference>
<dbReference type="Proteomes" id="UP001182247">
    <property type="component" value="Unassembled WGS sequence"/>
</dbReference>